<dbReference type="PROSITE" id="PS50017">
    <property type="entry name" value="DEATH_DOMAIN"/>
    <property type="match status" value="1"/>
</dbReference>
<evidence type="ECO:0000313" key="7">
    <source>
        <dbReference type="EMBL" id="CAD7259370.1"/>
    </source>
</evidence>
<evidence type="ECO:0000256" key="4">
    <source>
        <dbReference type="ARBA" id="ARBA00023136"/>
    </source>
</evidence>
<keyword evidence="4" id="KW-0472">Membrane</keyword>
<dbReference type="Gene3D" id="2.60.220.30">
    <property type="match status" value="1"/>
</dbReference>
<evidence type="ECO:0000259" key="6">
    <source>
        <dbReference type="PROSITE" id="PS50017"/>
    </source>
</evidence>
<dbReference type="GO" id="GO:0007165">
    <property type="term" value="P:signal transduction"/>
    <property type="evidence" value="ECO:0007669"/>
    <property type="project" value="InterPro"/>
</dbReference>
<dbReference type="InterPro" id="IPR040745">
    <property type="entry name" value="Ankyrin_UPA"/>
</dbReference>
<dbReference type="InterPro" id="IPR011029">
    <property type="entry name" value="DEATH-like_dom_sf"/>
</dbReference>
<dbReference type="Pfam" id="PF17809">
    <property type="entry name" value="UPA_2"/>
    <property type="match status" value="1"/>
</dbReference>
<dbReference type="CDD" id="cd08317">
    <property type="entry name" value="Death_ank"/>
    <property type="match status" value="1"/>
</dbReference>
<protein>
    <recommendedName>
        <fullName evidence="6">Death domain-containing protein</fullName>
    </recommendedName>
</protein>
<evidence type="ECO:0000256" key="5">
    <source>
        <dbReference type="SAM" id="MobiDB-lite"/>
    </source>
</evidence>
<accession>A0A7R9AS44</accession>
<feature type="compositionally biased region" description="Polar residues" evidence="5">
    <location>
        <begin position="470"/>
        <end position="481"/>
    </location>
</feature>
<dbReference type="Pfam" id="PF00531">
    <property type="entry name" value="Death"/>
    <property type="match status" value="1"/>
</dbReference>
<feature type="compositionally biased region" description="Basic and acidic residues" evidence="5">
    <location>
        <begin position="506"/>
        <end position="515"/>
    </location>
</feature>
<reference evidence="7" key="1">
    <citation type="submission" date="2020-11" db="EMBL/GenBank/DDBJ databases">
        <authorList>
            <person name="Tran Van P."/>
        </authorList>
    </citation>
    <scope>NUCLEOTIDE SEQUENCE</scope>
</reference>
<dbReference type="InterPro" id="IPR051165">
    <property type="entry name" value="Multifunctional_ANK_Repeat"/>
</dbReference>
<feature type="domain" description="Death" evidence="6">
    <location>
        <begin position="254"/>
        <end position="332"/>
    </location>
</feature>
<organism evidence="7">
    <name type="scientific">Timema shepardi</name>
    <name type="common">Walking stick</name>
    <dbReference type="NCBI Taxonomy" id="629360"/>
    <lineage>
        <taxon>Eukaryota</taxon>
        <taxon>Metazoa</taxon>
        <taxon>Ecdysozoa</taxon>
        <taxon>Arthropoda</taxon>
        <taxon>Hexapoda</taxon>
        <taxon>Insecta</taxon>
        <taxon>Pterygota</taxon>
        <taxon>Neoptera</taxon>
        <taxon>Polyneoptera</taxon>
        <taxon>Phasmatodea</taxon>
        <taxon>Timematodea</taxon>
        <taxon>Timematoidea</taxon>
        <taxon>Timematidae</taxon>
        <taxon>Timema</taxon>
    </lineage>
</organism>
<dbReference type="PANTHER" id="PTHR24123:SF141">
    <property type="entry name" value="ANKYRIN 2, ISOFORM U"/>
    <property type="match status" value="1"/>
</dbReference>
<feature type="compositionally biased region" description="Basic and acidic residues" evidence="5">
    <location>
        <begin position="452"/>
        <end position="469"/>
    </location>
</feature>
<dbReference type="SMART" id="SM00005">
    <property type="entry name" value="DEATH"/>
    <property type="match status" value="1"/>
</dbReference>
<dbReference type="PANTHER" id="PTHR24123">
    <property type="entry name" value="ANKYRIN REPEAT-CONTAINING"/>
    <property type="match status" value="1"/>
</dbReference>
<dbReference type="FunFam" id="2.60.40.2660:FF:000001">
    <property type="entry name" value="Ankyrin-3 isoform 2"/>
    <property type="match status" value="1"/>
</dbReference>
<dbReference type="Gene3D" id="1.10.533.10">
    <property type="entry name" value="Death Domain, Fas"/>
    <property type="match status" value="1"/>
</dbReference>
<sequence>MTYNEGRGGTTRAQWEDVTGSTPLTFVNDCVSFTTTVSARFWLMDCRNIGEATKMATELYKEAIHVPFMAKFVVFSKRVDILEARLRVFCMTDDKEDKTLEHQEHFLEVAKSRDVEVLEGKSQYVEFAGNLVPVTKSGDQLQLGFRAFRENRLPFTVRVKDPHADTVGRILFMKEAKVAKGEPPQQPICILNIVLPESILPESGVAEPDIVALHNKYTFLRDGGLTSLNTLRVIVHFDELSVFTPGRGDVYQRTDLRLSDISNLLGDDWVLLASELKVSTSDVNSIKTEYPSSGAQQAMAMLRLWLQQSGNKATGNALETALRKVGREDIVQQCIFNVDEIDRTHLDQSGFDSLKEELGPSRDTSLRRDVSLDITYDEQDIMKESESVEELVEAEKKEPYQDKNITNISGTKDDVEKQTTDVDETKYIGEEKVVEEERKSVAELKEIFAQDKRDRQYERQPRPFSDKETPPQSADDVTQRATTTIDDDTTTTQEVRRIMSIPISDIPDRLKDNDTSRIIPSPSDTLAPHMASEADQRRDSELFQGVSEELVRLETTYKVTPAEEESEVLSPKVSKTPPPSPAEFKDTTG</sequence>
<gene>
    <name evidence="7" type="ORF">TSIB3V08_LOCUS3576</name>
</gene>
<evidence type="ECO:0000256" key="2">
    <source>
        <dbReference type="ARBA" id="ARBA00022737"/>
    </source>
</evidence>
<evidence type="ECO:0000256" key="1">
    <source>
        <dbReference type="ARBA" id="ARBA00004370"/>
    </source>
</evidence>
<dbReference type="GO" id="GO:0016020">
    <property type="term" value="C:membrane"/>
    <property type="evidence" value="ECO:0007669"/>
    <property type="project" value="UniProtKB-SubCell"/>
</dbReference>
<feature type="region of interest" description="Disordered" evidence="5">
    <location>
        <begin position="557"/>
        <end position="589"/>
    </location>
</feature>
<name>A0A7R9AS44_TIMSH</name>
<feature type="region of interest" description="Disordered" evidence="5">
    <location>
        <begin position="452"/>
        <end position="540"/>
    </location>
</feature>
<dbReference type="AlphaFoldDB" id="A0A7R9AS44"/>
<proteinExistence type="predicted"/>
<keyword evidence="3" id="KW-0040">ANK repeat</keyword>
<dbReference type="SUPFAM" id="SSF47986">
    <property type="entry name" value="DEATH domain"/>
    <property type="match status" value="1"/>
</dbReference>
<dbReference type="Gene3D" id="2.60.40.2660">
    <property type="match status" value="1"/>
</dbReference>
<dbReference type="EMBL" id="OC001196">
    <property type="protein sequence ID" value="CAD7259370.1"/>
    <property type="molecule type" value="Genomic_DNA"/>
</dbReference>
<dbReference type="InterPro" id="IPR000488">
    <property type="entry name" value="Death_dom"/>
</dbReference>
<keyword evidence="2" id="KW-0677">Repeat</keyword>
<evidence type="ECO:0000256" key="3">
    <source>
        <dbReference type="ARBA" id="ARBA00023043"/>
    </source>
</evidence>
<comment type="subcellular location">
    <subcellularLocation>
        <location evidence="1">Membrane</location>
    </subcellularLocation>
</comment>